<comment type="caution">
    <text evidence="1">The sequence shown here is derived from an EMBL/GenBank/DDBJ whole genome shotgun (WGS) entry which is preliminary data.</text>
</comment>
<dbReference type="Proteomes" id="UP000573327">
    <property type="component" value="Unassembled WGS sequence"/>
</dbReference>
<organism evidence="1 2">
    <name type="scientific">Kitasatospora gansuensis</name>
    <dbReference type="NCBI Taxonomy" id="258050"/>
    <lineage>
        <taxon>Bacteria</taxon>
        <taxon>Bacillati</taxon>
        <taxon>Actinomycetota</taxon>
        <taxon>Actinomycetes</taxon>
        <taxon>Kitasatosporales</taxon>
        <taxon>Streptomycetaceae</taxon>
        <taxon>Kitasatospora</taxon>
    </lineage>
</organism>
<evidence type="ECO:0000313" key="1">
    <source>
        <dbReference type="EMBL" id="MBB4949562.1"/>
    </source>
</evidence>
<dbReference type="RefSeq" id="WP_184919988.1">
    <property type="nucleotide sequence ID" value="NZ_JACHJR010000001.1"/>
</dbReference>
<dbReference type="EMBL" id="JACHJR010000001">
    <property type="protein sequence ID" value="MBB4949562.1"/>
    <property type="molecule type" value="Genomic_DNA"/>
</dbReference>
<name>A0A7W7SFS2_9ACTN</name>
<sequence>MSVEIGPDLSVCIAEIRGPKHHLLDILNIINSADCISAGIIANGFAMVEHAISVGWGIRPDGFHALTFKQFHELVRHRYYTDLYWHAIEIKADYDRIGGVVTDITVALLNDPQLNS</sequence>
<evidence type="ECO:0000313" key="2">
    <source>
        <dbReference type="Proteomes" id="UP000573327"/>
    </source>
</evidence>
<proteinExistence type="predicted"/>
<dbReference type="AlphaFoldDB" id="A0A7W7SFS2"/>
<keyword evidence="2" id="KW-1185">Reference proteome</keyword>
<accession>A0A7W7SFS2</accession>
<reference evidence="1 2" key="1">
    <citation type="submission" date="2020-08" db="EMBL/GenBank/DDBJ databases">
        <title>Sequencing the genomes of 1000 actinobacteria strains.</title>
        <authorList>
            <person name="Klenk H.-P."/>
        </authorList>
    </citation>
    <scope>NUCLEOTIDE SEQUENCE [LARGE SCALE GENOMIC DNA]</scope>
    <source>
        <strain evidence="1 2">DSM 44786</strain>
    </source>
</reference>
<protein>
    <submittedName>
        <fullName evidence="1">Uncharacterized protein</fullName>
    </submittedName>
</protein>
<gene>
    <name evidence="1" type="ORF">F4556_005097</name>
</gene>